<dbReference type="AlphaFoldDB" id="A0A4P7MZN9"/>
<keyword evidence="5 7" id="KW-0472">Membrane</keyword>
<feature type="region of interest" description="Disordered" evidence="6">
    <location>
        <begin position="12"/>
        <end position="40"/>
    </location>
</feature>
<dbReference type="InterPro" id="IPR036259">
    <property type="entry name" value="MFS_trans_sf"/>
</dbReference>
<keyword evidence="3 7" id="KW-0812">Transmembrane</keyword>
<comment type="subcellular location">
    <subcellularLocation>
        <location evidence="1">Membrane</location>
        <topology evidence="1">Multi-pass membrane protein</topology>
    </subcellularLocation>
</comment>
<proteinExistence type="inferred from homology"/>
<evidence type="ECO:0000259" key="8">
    <source>
        <dbReference type="PROSITE" id="PS50850"/>
    </source>
</evidence>
<feature type="compositionally biased region" description="Polar residues" evidence="6">
    <location>
        <begin position="15"/>
        <end position="37"/>
    </location>
</feature>
<feature type="transmembrane region" description="Helical" evidence="7">
    <location>
        <begin position="363"/>
        <end position="385"/>
    </location>
</feature>
<comment type="similarity">
    <text evidence="2">Belongs to the major facilitator superfamily. Sugar transporter (TC 2.A.1.1) family.</text>
</comment>
<feature type="region of interest" description="Disordered" evidence="6">
    <location>
        <begin position="545"/>
        <end position="564"/>
    </location>
</feature>
<feature type="domain" description="Major facilitator superfamily (MFS) profile" evidence="8">
    <location>
        <begin position="65"/>
        <end position="516"/>
    </location>
</feature>
<feature type="transmembrane region" description="Helical" evidence="7">
    <location>
        <begin position="108"/>
        <end position="128"/>
    </location>
</feature>
<dbReference type="PROSITE" id="PS50850">
    <property type="entry name" value="MFS"/>
    <property type="match status" value="1"/>
</dbReference>
<dbReference type="SUPFAM" id="SSF103473">
    <property type="entry name" value="MFS general substrate transporter"/>
    <property type="match status" value="1"/>
</dbReference>
<feature type="transmembrane region" description="Helical" evidence="7">
    <location>
        <begin position="67"/>
        <end position="88"/>
    </location>
</feature>
<dbReference type="InterPro" id="IPR005828">
    <property type="entry name" value="MFS_sugar_transport-like"/>
</dbReference>
<feature type="compositionally biased region" description="Basic and acidic residues" evidence="6">
    <location>
        <begin position="545"/>
        <end position="562"/>
    </location>
</feature>
<name>A0A4P7MZN9_PYROR</name>
<dbReference type="Proteomes" id="UP000294847">
    <property type="component" value="Chromosome 1"/>
</dbReference>
<evidence type="ECO:0000313" key="9">
    <source>
        <dbReference type="EMBL" id="QBZ53716.1"/>
    </source>
</evidence>
<gene>
    <name evidence="9" type="ORF">PoMZ_09405</name>
</gene>
<evidence type="ECO:0000256" key="4">
    <source>
        <dbReference type="ARBA" id="ARBA00022989"/>
    </source>
</evidence>
<dbReference type="InterPro" id="IPR050360">
    <property type="entry name" value="MFS_Sugar_Transporters"/>
</dbReference>
<feature type="transmembrane region" description="Helical" evidence="7">
    <location>
        <begin position="140"/>
        <end position="158"/>
    </location>
</feature>
<dbReference type="GO" id="GO:0016020">
    <property type="term" value="C:membrane"/>
    <property type="evidence" value="ECO:0007669"/>
    <property type="project" value="UniProtKB-SubCell"/>
</dbReference>
<feature type="transmembrane region" description="Helical" evidence="7">
    <location>
        <begin position="422"/>
        <end position="440"/>
    </location>
</feature>
<protein>
    <recommendedName>
        <fullName evidence="8">Major facilitator superfamily (MFS) profile domain-containing protein</fullName>
    </recommendedName>
</protein>
<evidence type="ECO:0000256" key="3">
    <source>
        <dbReference type="ARBA" id="ARBA00022692"/>
    </source>
</evidence>
<dbReference type="PANTHER" id="PTHR48022">
    <property type="entry name" value="PLASTIDIC GLUCOSE TRANSPORTER 4"/>
    <property type="match status" value="1"/>
</dbReference>
<dbReference type="Pfam" id="PF00083">
    <property type="entry name" value="Sugar_tr"/>
    <property type="match status" value="1"/>
</dbReference>
<feature type="transmembrane region" description="Helical" evidence="7">
    <location>
        <begin position="328"/>
        <end position="351"/>
    </location>
</feature>
<evidence type="ECO:0000256" key="1">
    <source>
        <dbReference type="ARBA" id="ARBA00004141"/>
    </source>
</evidence>
<dbReference type="PANTHER" id="PTHR48022:SF41">
    <property type="entry name" value="MAJOR FACILITATOR SUPERFAMILY (MFS) PROFILE DOMAIN-CONTAINING PROTEIN"/>
    <property type="match status" value="1"/>
</dbReference>
<dbReference type="Gene3D" id="1.20.1250.20">
    <property type="entry name" value="MFS general substrate transporter like domains"/>
    <property type="match status" value="1"/>
</dbReference>
<evidence type="ECO:0000256" key="2">
    <source>
        <dbReference type="ARBA" id="ARBA00010992"/>
    </source>
</evidence>
<feature type="transmembrane region" description="Helical" evidence="7">
    <location>
        <begin position="461"/>
        <end position="482"/>
    </location>
</feature>
<evidence type="ECO:0000313" key="10">
    <source>
        <dbReference type="Proteomes" id="UP000294847"/>
    </source>
</evidence>
<feature type="transmembrane region" description="Helical" evidence="7">
    <location>
        <begin position="392"/>
        <end position="416"/>
    </location>
</feature>
<evidence type="ECO:0000256" key="5">
    <source>
        <dbReference type="ARBA" id="ARBA00023136"/>
    </source>
</evidence>
<reference evidence="9 10" key="1">
    <citation type="journal article" date="2019" name="Mol. Biol. Evol.">
        <title>Blast fungal genomes show frequent chromosomal changes, gene gains and losses, and effector gene turnover.</title>
        <authorList>
            <person name="Gomez Luciano L.B."/>
            <person name="Jason Tsai I."/>
            <person name="Chuma I."/>
            <person name="Tosa Y."/>
            <person name="Chen Y.H."/>
            <person name="Li J.Y."/>
            <person name="Li M.Y."/>
            <person name="Jade Lu M.Y."/>
            <person name="Nakayashiki H."/>
            <person name="Li W.H."/>
        </authorList>
    </citation>
    <scope>NUCLEOTIDE SEQUENCE [LARGE SCALE GENOMIC DNA]</scope>
    <source>
        <strain evidence="9">MZ5-1-6</strain>
    </source>
</reference>
<dbReference type="GO" id="GO:0005351">
    <property type="term" value="F:carbohydrate:proton symporter activity"/>
    <property type="evidence" value="ECO:0007669"/>
    <property type="project" value="TreeGrafter"/>
</dbReference>
<feature type="transmembrane region" description="Helical" evidence="7">
    <location>
        <begin position="208"/>
        <end position="229"/>
    </location>
</feature>
<dbReference type="EMBL" id="CP034204">
    <property type="protein sequence ID" value="QBZ53716.1"/>
    <property type="molecule type" value="Genomic_DNA"/>
</dbReference>
<evidence type="ECO:0000256" key="6">
    <source>
        <dbReference type="SAM" id="MobiDB-lite"/>
    </source>
</evidence>
<feature type="transmembrane region" description="Helical" evidence="7">
    <location>
        <begin position="494"/>
        <end position="512"/>
    </location>
</feature>
<sequence>MASPPPIELVRPIDTSLQPTESNANDPTTPHSATSSARHLHQDSGIVKKLSAIQAIRKWPWISVWQLALSSGIILTGFDLSIVSNVASLPAFQVQYGTIYGDKHILPALWLGVWNASIPIGAIVGALAAGLLQDVVGRRAAVAAASLLSAACVAAAFFSDQAGVVDAQRGVFLVAKTMQGFATGMMLCTVETWQSEVLPPALRGPGIALYPIFTLLGQLVGAVVVQAVLDVKYTVNYRLALATQWPFTALPLIVSLLMPESPTWLVRMGRLDGARKSLARLGSTRDYGDVDAELEGLKRIIQLEREQSGNRKVGYIECFKGTDSRRSWIILFARVIPSFFGLPLFSTASYFLQVLNVPPRLSLLFTLIGVVIGLFSNFVSFWTLTTFGRRPLIIVSMAGAAVMWASIGIAGCFPSTLPAVQWYVIVGMMITISLVGVAAWPASHVVAVEASSLRLRSRSQGIAGVAANLVMGVVSIFLPYIYNQDQGNGGARVGFLFAFLCLVGTVLSWLFIPEMKDRTVEAVDSMFELRLPARAFASWRREGDEELEGREKRPGTQEREAQETTGKIVLSRRLCEIRIGVV</sequence>
<accession>A0A4P7MZN9</accession>
<evidence type="ECO:0000256" key="7">
    <source>
        <dbReference type="SAM" id="Phobius"/>
    </source>
</evidence>
<dbReference type="InterPro" id="IPR020846">
    <property type="entry name" value="MFS_dom"/>
</dbReference>
<keyword evidence="4 7" id="KW-1133">Transmembrane helix</keyword>
<organism evidence="9 10">
    <name type="scientific">Pyricularia oryzae</name>
    <name type="common">Rice blast fungus</name>
    <name type="synonym">Magnaporthe oryzae</name>
    <dbReference type="NCBI Taxonomy" id="318829"/>
    <lineage>
        <taxon>Eukaryota</taxon>
        <taxon>Fungi</taxon>
        <taxon>Dikarya</taxon>
        <taxon>Ascomycota</taxon>
        <taxon>Pezizomycotina</taxon>
        <taxon>Sordariomycetes</taxon>
        <taxon>Sordariomycetidae</taxon>
        <taxon>Magnaporthales</taxon>
        <taxon>Pyriculariaceae</taxon>
        <taxon>Pyricularia</taxon>
    </lineage>
</organism>